<keyword evidence="3" id="KW-1003">Cell membrane</keyword>
<evidence type="ECO:0000259" key="8">
    <source>
        <dbReference type="Pfam" id="PF02308"/>
    </source>
</evidence>
<dbReference type="GO" id="GO:0005886">
    <property type="term" value="C:plasma membrane"/>
    <property type="evidence" value="ECO:0007669"/>
    <property type="project" value="UniProtKB-SubCell"/>
</dbReference>
<evidence type="ECO:0000256" key="6">
    <source>
        <dbReference type="ARBA" id="ARBA00023136"/>
    </source>
</evidence>
<evidence type="ECO:0000256" key="4">
    <source>
        <dbReference type="ARBA" id="ARBA00022692"/>
    </source>
</evidence>
<feature type="transmembrane region" description="Helical" evidence="7">
    <location>
        <begin position="79"/>
        <end position="96"/>
    </location>
</feature>
<keyword evidence="7" id="KW-0997">Cell inner membrane</keyword>
<reference evidence="9 10" key="1">
    <citation type="submission" date="2020-01" db="EMBL/GenBank/DDBJ databases">
        <title>Jiella pacifica sp. nov.</title>
        <authorList>
            <person name="Xue Z."/>
            <person name="Zhu S."/>
            <person name="Chen J."/>
            <person name="Yang J."/>
        </authorList>
    </citation>
    <scope>NUCLEOTIDE SEQUENCE [LARGE SCALE GENOMIC DNA]</scope>
    <source>
        <strain evidence="9 10">40Bstr34</strain>
    </source>
</reference>
<comment type="similarity">
    <text evidence="2 7">Belongs to the MgtC/SapB family.</text>
</comment>
<dbReference type="InterPro" id="IPR049177">
    <property type="entry name" value="MgtC_SapB_SrpB_YhiD_N"/>
</dbReference>
<dbReference type="InterPro" id="IPR003416">
    <property type="entry name" value="MgtC/SapB/SrpB/YhiD_fam"/>
</dbReference>
<keyword evidence="5 7" id="KW-1133">Transmembrane helix</keyword>
<accession>A0A6N9T5G7</accession>
<name>A0A6N9T5G7_9HYPH</name>
<evidence type="ECO:0000313" key="9">
    <source>
        <dbReference type="EMBL" id="NDW05445.1"/>
    </source>
</evidence>
<dbReference type="Pfam" id="PF02308">
    <property type="entry name" value="MgtC"/>
    <property type="match status" value="1"/>
</dbReference>
<feature type="domain" description="MgtC/SapB/SrpB/YhiD N-terminal" evidence="8">
    <location>
        <begin position="20"/>
        <end position="148"/>
    </location>
</feature>
<keyword evidence="10" id="KW-1185">Reference proteome</keyword>
<keyword evidence="4 7" id="KW-0812">Transmembrane</keyword>
<evidence type="ECO:0000256" key="2">
    <source>
        <dbReference type="ARBA" id="ARBA00009298"/>
    </source>
</evidence>
<dbReference type="PANTHER" id="PTHR33778">
    <property type="entry name" value="PROTEIN MGTC"/>
    <property type="match status" value="1"/>
</dbReference>
<feature type="transmembrane region" description="Helical" evidence="7">
    <location>
        <begin position="47"/>
        <end position="67"/>
    </location>
</feature>
<sequence>MSDLGSFIDLEALGTDALRLVLAALLCGAIGFERERKERSAGLRTHMLVGVGACVFTLLMTVLVGLYDGDQVRADPIRMIGAITSGVAFLAAGAIIQAKGEVRGLTTGASLWLSGAIGLACGLGEFRIGILAVIVTLLVLRGLKIIERHI</sequence>
<dbReference type="AlphaFoldDB" id="A0A6N9T5G7"/>
<gene>
    <name evidence="9" type="ORF">GTK09_13525</name>
</gene>
<feature type="transmembrane region" description="Helical" evidence="7">
    <location>
        <begin position="12"/>
        <end position="32"/>
    </location>
</feature>
<keyword evidence="6 7" id="KW-0472">Membrane</keyword>
<dbReference type="PRINTS" id="PR01837">
    <property type="entry name" value="MGTCSAPBPROT"/>
</dbReference>
<dbReference type="EMBL" id="JAAAMG010000010">
    <property type="protein sequence ID" value="NDW05445.1"/>
    <property type="molecule type" value="Genomic_DNA"/>
</dbReference>
<evidence type="ECO:0000256" key="7">
    <source>
        <dbReference type="RuleBase" id="RU365041"/>
    </source>
</evidence>
<evidence type="ECO:0000256" key="3">
    <source>
        <dbReference type="ARBA" id="ARBA00022475"/>
    </source>
</evidence>
<comment type="subcellular location">
    <subcellularLocation>
        <location evidence="7">Cell inner membrane</location>
        <topology evidence="7">Multi-pass membrane protein</topology>
    </subcellularLocation>
    <subcellularLocation>
        <location evidence="1">Cell membrane</location>
        <topology evidence="1">Multi-pass membrane protein</topology>
    </subcellularLocation>
</comment>
<evidence type="ECO:0000256" key="1">
    <source>
        <dbReference type="ARBA" id="ARBA00004651"/>
    </source>
</evidence>
<evidence type="ECO:0000313" key="10">
    <source>
        <dbReference type="Proteomes" id="UP000469011"/>
    </source>
</evidence>
<proteinExistence type="inferred from homology"/>
<dbReference type="RefSeq" id="WP_163463699.1">
    <property type="nucleotide sequence ID" value="NZ_JAAAMG010000010.1"/>
</dbReference>
<dbReference type="PANTHER" id="PTHR33778:SF1">
    <property type="entry name" value="MAGNESIUM TRANSPORTER YHID-RELATED"/>
    <property type="match status" value="1"/>
</dbReference>
<organism evidence="9 10">
    <name type="scientific">Jiella pacifica</name>
    <dbReference type="NCBI Taxonomy" id="2696469"/>
    <lineage>
        <taxon>Bacteria</taxon>
        <taxon>Pseudomonadati</taxon>
        <taxon>Pseudomonadota</taxon>
        <taxon>Alphaproteobacteria</taxon>
        <taxon>Hyphomicrobiales</taxon>
        <taxon>Aurantimonadaceae</taxon>
        <taxon>Jiella</taxon>
    </lineage>
</organism>
<feature type="transmembrane region" description="Helical" evidence="7">
    <location>
        <begin position="116"/>
        <end position="140"/>
    </location>
</feature>
<protein>
    <recommendedName>
        <fullName evidence="7">Protein MgtC</fullName>
    </recommendedName>
</protein>
<comment type="caution">
    <text evidence="9">The sequence shown here is derived from an EMBL/GenBank/DDBJ whole genome shotgun (WGS) entry which is preliminary data.</text>
</comment>
<evidence type="ECO:0000256" key="5">
    <source>
        <dbReference type="ARBA" id="ARBA00022989"/>
    </source>
</evidence>
<dbReference type="Proteomes" id="UP000469011">
    <property type="component" value="Unassembled WGS sequence"/>
</dbReference>